<keyword evidence="6" id="KW-1185">Reference proteome</keyword>
<name>M0MMK6_9EURY</name>
<gene>
    <name evidence="5" type="ORF">C446_01783</name>
</gene>
<dbReference type="InterPro" id="IPR007050">
    <property type="entry name" value="HTH_bacterioopsin"/>
</dbReference>
<evidence type="ECO:0000259" key="3">
    <source>
        <dbReference type="Pfam" id="PF04967"/>
    </source>
</evidence>
<comment type="caution">
    <text evidence="5">The sequence shown here is derived from an EMBL/GenBank/DDBJ whole genome shotgun (WGS) entry which is preliminary data.</text>
</comment>
<keyword evidence="1" id="KW-0805">Transcription regulation</keyword>
<sequence>MQGGVRIELRIDSPEACSVAAVSAATGATARSISWSVGPDADHVVEEFALEADGDSDADPHDHVQSLERVLADGSQEIYRFDRSRDDECPCGSIERLGHPVSTVEAQDGALFVTFYVSEIEQVRSVLRELRARYSGLSVERIIWSETEHDDTSLVHVDRDVLTERQKEVLEQAIEMGYFEHPKQANAGEVAEALDVNRATFAEHLAAAQRKVLPTIVGSW</sequence>
<dbReference type="EMBL" id="AOMA01000012">
    <property type="protein sequence ID" value="EMA45969.1"/>
    <property type="molecule type" value="Genomic_DNA"/>
</dbReference>
<dbReference type="Pfam" id="PF24277">
    <property type="entry name" value="DmsR_N"/>
    <property type="match status" value="1"/>
</dbReference>
<dbReference type="PANTHER" id="PTHR34236">
    <property type="entry name" value="DIMETHYL SULFOXIDE REDUCTASE TRANSCRIPTIONAL ACTIVATOR"/>
    <property type="match status" value="1"/>
</dbReference>
<accession>M0MMK6</accession>
<evidence type="ECO:0000256" key="1">
    <source>
        <dbReference type="ARBA" id="ARBA00023015"/>
    </source>
</evidence>
<organism evidence="5 6">
    <name type="scientific">Halobiforma nitratireducens JCM 10879</name>
    <dbReference type="NCBI Taxonomy" id="1227454"/>
    <lineage>
        <taxon>Archaea</taxon>
        <taxon>Methanobacteriati</taxon>
        <taxon>Methanobacteriota</taxon>
        <taxon>Stenosarchaea group</taxon>
        <taxon>Halobacteria</taxon>
        <taxon>Halobacteriales</taxon>
        <taxon>Natrialbaceae</taxon>
        <taxon>Halobiforma</taxon>
    </lineage>
</organism>
<dbReference type="Pfam" id="PF04967">
    <property type="entry name" value="HTH_10"/>
    <property type="match status" value="1"/>
</dbReference>
<feature type="domain" description="DmsR-like N-terminal" evidence="4">
    <location>
        <begin position="1"/>
        <end position="144"/>
    </location>
</feature>
<reference evidence="5 6" key="1">
    <citation type="journal article" date="2014" name="PLoS Genet.">
        <title>Phylogenetically driven sequencing of extremely halophilic archaea reveals strategies for static and dynamic osmo-response.</title>
        <authorList>
            <person name="Becker E.A."/>
            <person name="Seitzer P.M."/>
            <person name="Tritt A."/>
            <person name="Larsen D."/>
            <person name="Krusor M."/>
            <person name="Yao A.I."/>
            <person name="Wu D."/>
            <person name="Madern D."/>
            <person name="Eisen J.A."/>
            <person name="Darling A.E."/>
            <person name="Facciotti M.T."/>
        </authorList>
    </citation>
    <scope>NUCLEOTIDE SEQUENCE [LARGE SCALE GENOMIC DNA]</scope>
    <source>
        <strain evidence="5 6">JCM 10879</strain>
    </source>
</reference>
<dbReference type="eggNOG" id="arCOG02280">
    <property type="taxonomic scope" value="Archaea"/>
</dbReference>
<keyword evidence="2" id="KW-0804">Transcription</keyword>
<evidence type="ECO:0000256" key="2">
    <source>
        <dbReference type="ARBA" id="ARBA00023163"/>
    </source>
</evidence>
<evidence type="ECO:0000313" key="5">
    <source>
        <dbReference type="EMBL" id="EMA45969.1"/>
    </source>
</evidence>
<dbReference type="AlphaFoldDB" id="M0MMK6"/>
<dbReference type="STRING" id="1227454.C446_01783"/>
<dbReference type="InterPro" id="IPR056433">
    <property type="entry name" value="DmsR-like_N"/>
</dbReference>
<evidence type="ECO:0000259" key="4">
    <source>
        <dbReference type="Pfam" id="PF24277"/>
    </source>
</evidence>
<dbReference type="Proteomes" id="UP000011607">
    <property type="component" value="Unassembled WGS sequence"/>
</dbReference>
<protein>
    <submittedName>
        <fullName evidence="5">Bacterio-opsin activator HTH domain protein</fullName>
    </submittedName>
</protein>
<dbReference type="RefSeq" id="WP_006671329.1">
    <property type="nucleotide sequence ID" value="NZ_AOMA01000012.1"/>
</dbReference>
<feature type="domain" description="HTH bat-type" evidence="3">
    <location>
        <begin position="162"/>
        <end position="213"/>
    </location>
</feature>
<evidence type="ECO:0000313" key="6">
    <source>
        <dbReference type="Proteomes" id="UP000011607"/>
    </source>
</evidence>
<dbReference type="OrthoDB" id="168808at2157"/>
<proteinExistence type="predicted"/>
<dbReference type="PANTHER" id="PTHR34236:SF1">
    <property type="entry name" value="DIMETHYL SULFOXIDE REDUCTASE TRANSCRIPTIONAL ACTIVATOR"/>
    <property type="match status" value="1"/>
</dbReference>